<protein>
    <submittedName>
        <fullName evidence="2">Uncharacterized protein</fullName>
    </submittedName>
</protein>
<reference evidence="2" key="1">
    <citation type="journal article" date="2020" name="New Phytol.">
        <title>Comparative genomics reveals dynamic genome evolution in host specialist ectomycorrhizal fungi.</title>
        <authorList>
            <person name="Lofgren L.A."/>
            <person name="Nguyen N.H."/>
            <person name="Vilgalys R."/>
            <person name="Ruytinx J."/>
            <person name="Liao H.L."/>
            <person name="Branco S."/>
            <person name="Kuo A."/>
            <person name="LaButti K."/>
            <person name="Lipzen A."/>
            <person name="Andreopoulos W."/>
            <person name="Pangilinan J."/>
            <person name="Riley R."/>
            <person name="Hundley H."/>
            <person name="Na H."/>
            <person name="Barry K."/>
            <person name="Grigoriev I.V."/>
            <person name="Stajich J.E."/>
            <person name="Kennedy P.G."/>
        </authorList>
    </citation>
    <scope>NUCLEOTIDE SEQUENCE</scope>
    <source>
        <strain evidence="2">FC423</strain>
    </source>
</reference>
<dbReference type="GeneID" id="64701438"/>
<accession>A0A9P7EUI7</accession>
<dbReference type="PANTHER" id="PTHR33099">
    <property type="entry name" value="FE2OG DIOXYGENASE DOMAIN-CONTAINING PROTEIN"/>
    <property type="match status" value="1"/>
</dbReference>
<evidence type="ECO:0000313" key="2">
    <source>
        <dbReference type="EMBL" id="KAG2088946.1"/>
    </source>
</evidence>
<evidence type="ECO:0000313" key="3">
    <source>
        <dbReference type="Proteomes" id="UP000823399"/>
    </source>
</evidence>
<dbReference type="PANTHER" id="PTHR33099:SF7">
    <property type="entry name" value="MYND-TYPE DOMAIN-CONTAINING PROTEIN"/>
    <property type="match status" value="1"/>
</dbReference>
<dbReference type="EMBL" id="JABBWM010000116">
    <property type="protein sequence ID" value="KAG2088946.1"/>
    <property type="molecule type" value="Genomic_DNA"/>
</dbReference>
<sequence>MSCCTFNPILSMMNQTRCGRVIGSMSSLSTGSRHARCGSFWPLTVPGCDILTIAMHPRSALGSPTPSAASRLSDSSRSDGSRQFARNGSVSEFEIERPLKMNTSSPKRPGVRRRQSEYGAETALRASVSRLLTAKARPFTVTGHIPMDPASLVLFFRSKSGITHSLDFPINIDYDTPPALEVLLAACKPHPTPGFDVYPDRETLFYPSNLPLTATLEIANHPILDAVRNALFPALPMGHYLTALRDKLEVMVTGARMAPQPRTLRNDGRVATICVTLPVHHRGGNMIVRDAEGTEEKFFGGGGKPSEVHWTAFLGECEYEVETIQQGCRMTFTYAVHLKTYGAAVDPLITPSEYFLDLLSPVLSLSRGRKVAFYLTHDYGVNPSEGLAESLVPHLKGSDSLLYHALKVYKLAPELHWAAGGYVWPIDRTVECGNDVLDSPTSLSSMGFPSAFGSPARSAKSVRGPMSYYGGPEEDDVEIMKIEAHNLRMRVEESGAIPLSQAEIFILSDWVPGPLAKERVYFVSNGELEKLIVNVLLVIYVP</sequence>
<feature type="region of interest" description="Disordered" evidence="1">
    <location>
        <begin position="60"/>
        <end position="119"/>
    </location>
</feature>
<organism evidence="2 3">
    <name type="scientific">Suillus discolor</name>
    <dbReference type="NCBI Taxonomy" id="1912936"/>
    <lineage>
        <taxon>Eukaryota</taxon>
        <taxon>Fungi</taxon>
        <taxon>Dikarya</taxon>
        <taxon>Basidiomycota</taxon>
        <taxon>Agaricomycotina</taxon>
        <taxon>Agaricomycetes</taxon>
        <taxon>Agaricomycetidae</taxon>
        <taxon>Boletales</taxon>
        <taxon>Suillineae</taxon>
        <taxon>Suillaceae</taxon>
        <taxon>Suillus</taxon>
    </lineage>
</organism>
<dbReference type="Proteomes" id="UP000823399">
    <property type="component" value="Unassembled WGS sequence"/>
</dbReference>
<evidence type="ECO:0000256" key="1">
    <source>
        <dbReference type="SAM" id="MobiDB-lite"/>
    </source>
</evidence>
<keyword evidence="3" id="KW-1185">Reference proteome</keyword>
<dbReference type="AlphaFoldDB" id="A0A9P7EUI7"/>
<gene>
    <name evidence="2" type="ORF">F5147DRAFT_726466</name>
</gene>
<proteinExistence type="predicted"/>
<comment type="caution">
    <text evidence="2">The sequence shown here is derived from an EMBL/GenBank/DDBJ whole genome shotgun (WGS) entry which is preliminary data.</text>
</comment>
<name>A0A9P7EUI7_9AGAM</name>
<dbReference type="RefSeq" id="XP_041285739.1">
    <property type="nucleotide sequence ID" value="XM_041439179.1"/>
</dbReference>
<dbReference type="OrthoDB" id="3166447at2759"/>